<evidence type="ECO:0008006" key="4">
    <source>
        <dbReference type="Google" id="ProtNLM"/>
    </source>
</evidence>
<dbReference type="Proteomes" id="UP000297693">
    <property type="component" value="Unassembled WGS sequence"/>
</dbReference>
<reference evidence="2" key="1">
    <citation type="journal article" date="2019" name="PLoS Negl. Trop. Dis.">
        <title>Revisiting the worldwide diversity of Leptospira species in the environment.</title>
        <authorList>
            <person name="Vincent A.T."/>
            <person name="Schiettekatte O."/>
            <person name="Bourhy P."/>
            <person name="Veyrier F.J."/>
            <person name="Picardeau M."/>
        </authorList>
    </citation>
    <scope>NUCLEOTIDE SEQUENCE [LARGE SCALE GENOMIC DNA]</scope>
    <source>
        <strain evidence="2">201702476</strain>
    </source>
</reference>
<dbReference type="PROSITE" id="PS51257">
    <property type="entry name" value="PROKAR_LIPOPROTEIN"/>
    <property type="match status" value="1"/>
</dbReference>
<keyword evidence="1" id="KW-0732">Signal</keyword>
<evidence type="ECO:0000256" key="1">
    <source>
        <dbReference type="SAM" id="SignalP"/>
    </source>
</evidence>
<keyword evidence="3" id="KW-1185">Reference proteome</keyword>
<dbReference type="RefSeq" id="WP_135622017.1">
    <property type="nucleotide sequence ID" value="NZ_RQGD01000010.1"/>
</dbReference>
<feature type="signal peptide" evidence="1">
    <location>
        <begin position="1"/>
        <end position="18"/>
    </location>
</feature>
<dbReference type="AlphaFoldDB" id="A0A4R9K9B3"/>
<evidence type="ECO:0000313" key="2">
    <source>
        <dbReference type="EMBL" id="TGL62272.1"/>
    </source>
</evidence>
<name>A0A4R9K9B3_9LEPT</name>
<dbReference type="OrthoDB" id="328929at2"/>
<evidence type="ECO:0000313" key="3">
    <source>
        <dbReference type="Proteomes" id="UP000297693"/>
    </source>
</evidence>
<protein>
    <recommendedName>
        <fullName evidence="4">Lipoprotein</fullName>
    </recommendedName>
</protein>
<comment type="caution">
    <text evidence="2">The sequence shown here is derived from an EMBL/GenBank/DDBJ whole genome shotgun (WGS) entry which is preliminary data.</text>
</comment>
<proteinExistence type="predicted"/>
<organism evidence="2 3">
    <name type="scientific">Leptospira ognonensis</name>
    <dbReference type="NCBI Taxonomy" id="2484945"/>
    <lineage>
        <taxon>Bacteria</taxon>
        <taxon>Pseudomonadati</taxon>
        <taxon>Spirochaetota</taxon>
        <taxon>Spirochaetia</taxon>
        <taxon>Leptospirales</taxon>
        <taxon>Leptospiraceae</taxon>
        <taxon>Leptospira</taxon>
    </lineage>
</organism>
<sequence length="171" mass="18495">MKAYLLLPSLLIILALFGCDTKDDEFSKKYETTLLLTYISTPTDANAACVSLSKKQEECFSAPAVALGISVPSTSDSTLSTRCVDTLKSSQFNQMSAMAQTCVITCQVTDWNTKISSGECKTGTASSFIQSSLTNTVVSKCIRDCFSTSNGLVTDENIAKLFIFNFIQQGE</sequence>
<feature type="chain" id="PRO_5020251056" description="Lipoprotein" evidence="1">
    <location>
        <begin position="19"/>
        <end position="171"/>
    </location>
</feature>
<dbReference type="EMBL" id="RQGD01000010">
    <property type="protein sequence ID" value="TGL62272.1"/>
    <property type="molecule type" value="Genomic_DNA"/>
</dbReference>
<gene>
    <name evidence="2" type="ORF">EHQ58_03465</name>
</gene>
<accession>A0A4R9K9B3</accession>